<gene>
    <name evidence="2" type="ORF">BS78_K329800</name>
</gene>
<protein>
    <submittedName>
        <fullName evidence="2">Uncharacterized protein</fullName>
    </submittedName>
</protein>
<name>A0A9W8CGC0_9POAL</name>
<sequence length="322" mass="35659">MTINCKFLSASVFQTFSMHMSTYSQCTPVSELQMKNKIDHVPEHITRLVIANSQQFYEIPIQQQPNVQNIVNAGANIESTNGQATSGSAKGVDISSFGDSAAPPPNNASGRKRQPVQKSPLAERHQPAPAAARPQAKESQARPECAADQQDDDDFQQPAKQVQFKKSARKPPSDPSPALPKKPLLPTQADNADGGHQKPRTLFRCNPQHVLEAIEILNDPQRDRVRSFGWGRFLDIKTNAVESRELYLWLLERIDCDEMVLRVHPNTVLPLNKAAVAIVLGVPSGTRPPPCKTSKEVSEDKKRLATARLRLTVSHQKSQCRD</sequence>
<proteinExistence type="predicted"/>
<evidence type="ECO:0000256" key="1">
    <source>
        <dbReference type="SAM" id="MobiDB-lite"/>
    </source>
</evidence>
<dbReference type="OrthoDB" id="721649at2759"/>
<reference evidence="2 3" key="1">
    <citation type="submission" date="2022-10" db="EMBL/GenBank/DDBJ databases">
        <title>WGS assembly of Paspalum vaginatum 540-79.</title>
        <authorList>
            <person name="Sun G."/>
            <person name="Wase N."/>
            <person name="Shu S."/>
            <person name="Jenkins J."/>
            <person name="Zhou B."/>
            <person name="Torres-Rodriguez J."/>
            <person name="Chen C."/>
            <person name="Sandor L."/>
            <person name="Plott C."/>
            <person name="Yoshinga Y."/>
            <person name="Daum C."/>
            <person name="Qi P."/>
            <person name="Barry K."/>
            <person name="Lipzen A."/>
            <person name="Berry L."/>
            <person name="Pedersen C."/>
            <person name="Gottilla T."/>
            <person name="Foltz A."/>
            <person name="Yu H."/>
            <person name="O'Malley R."/>
            <person name="Zhang C."/>
            <person name="Devos K."/>
            <person name="Sigmon B."/>
            <person name="Yu B."/>
            <person name="Obata T."/>
            <person name="Schmutz J."/>
            <person name="Schnable J."/>
        </authorList>
    </citation>
    <scope>NUCLEOTIDE SEQUENCE [LARGE SCALE GENOMIC DNA]</scope>
    <source>
        <strain evidence="3">cv. 540-79</strain>
    </source>
</reference>
<accession>A0A9W8CGC0</accession>
<organism evidence="2 3">
    <name type="scientific">Paspalum vaginatum</name>
    <name type="common">seashore paspalum</name>
    <dbReference type="NCBI Taxonomy" id="158149"/>
    <lineage>
        <taxon>Eukaryota</taxon>
        <taxon>Viridiplantae</taxon>
        <taxon>Streptophyta</taxon>
        <taxon>Embryophyta</taxon>
        <taxon>Tracheophyta</taxon>
        <taxon>Spermatophyta</taxon>
        <taxon>Magnoliopsida</taxon>
        <taxon>Liliopsida</taxon>
        <taxon>Poales</taxon>
        <taxon>Poaceae</taxon>
        <taxon>PACMAD clade</taxon>
        <taxon>Panicoideae</taxon>
        <taxon>Andropogonodae</taxon>
        <taxon>Paspaleae</taxon>
        <taxon>Paspalinae</taxon>
        <taxon>Paspalum</taxon>
    </lineage>
</organism>
<dbReference type="AlphaFoldDB" id="A0A9W8CGC0"/>
<evidence type="ECO:0000313" key="2">
    <source>
        <dbReference type="EMBL" id="KAJ1256707.1"/>
    </source>
</evidence>
<dbReference type="EMBL" id="MU629488">
    <property type="protein sequence ID" value="KAJ1256707.1"/>
    <property type="molecule type" value="Genomic_DNA"/>
</dbReference>
<comment type="caution">
    <text evidence="2">The sequence shown here is derived from an EMBL/GenBank/DDBJ whole genome shotgun (WGS) entry which is preliminary data.</text>
</comment>
<evidence type="ECO:0000313" key="3">
    <source>
        <dbReference type="Proteomes" id="UP001164776"/>
    </source>
</evidence>
<dbReference type="Proteomes" id="UP001164776">
    <property type="component" value="Unassembled WGS sequence"/>
</dbReference>
<keyword evidence="3" id="KW-1185">Reference proteome</keyword>
<feature type="region of interest" description="Disordered" evidence="1">
    <location>
        <begin position="81"/>
        <end position="201"/>
    </location>
</feature>